<name>A0AAD3S2F3_NEPGR</name>
<reference evidence="1" key="1">
    <citation type="submission" date="2023-05" db="EMBL/GenBank/DDBJ databases">
        <title>Nepenthes gracilis genome sequencing.</title>
        <authorList>
            <person name="Fukushima K."/>
        </authorList>
    </citation>
    <scope>NUCLEOTIDE SEQUENCE</scope>
    <source>
        <strain evidence="1">SING2019-196</strain>
    </source>
</reference>
<comment type="caution">
    <text evidence="1">The sequence shown here is derived from an EMBL/GenBank/DDBJ whole genome shotgun (WGS) entry which is preliminary data.</text>
</comment>
<dbReference type="AlphaFoldDB" id="A0AAD3S2F3"/>
<evidence type="ECO:0000313" key="1">
    <source>
        <dbReference type="EMBL" id="GMH03131.1"/>
    </source>
</evidence>
<evidence type="ECO:0000313" key="2">
    <source>
        <dbReference type="Proteomes" id="UP001279734"/>
    </source>
</evidence>
<dbReference type="EMBL" id="BSYO01000004">
    <property type="protein sequence ID" value="GMH03131.1"/>
    <property type="molecule type" value="Genomic_DNA"/>
</dbReference>
<gene>
    <name evidence="1" type="ORF">Nepgr_004970</name>
</gene>
<proteinExistence type="predicted"/>
<keyword evidence="2" id="KW-1185">Reference proteome</keyword>
<sequence>MKAVVKAKHEAHRRNNANDETLSLIPECNAFILQSICLYVERIAFSKTPEKIIRSLNRGVLRLGRSKSVDNFTGIRVICSGFDDQRRQICGLKQIKLKIKGFQRKERSFCPSKPEMRMLKYYLKIWNTRKLMNKVEWMQMSSLQKPLCL</sequence>
<dbReference type="Proteomes" id="UP001279734">
    <property type="component" value="Unassembled WGS sequence"/>
</dbReference>
<organism evidence="1 2">
    <name type="scientific">Nepenthes gracilis</name>
    <name type="common">Slender pitcher plant</name>
    <dbReference type="NCBI Taxonomy" id="150966"/>
    <lineage>
        <taxon>Eukaryota</taxon>
        <taxon>Viridiplantae</taxon>
        <taxon>Streptophyta</taxon>
        <taxon>Embryophyta</taxon>
        <taxon>Tracheophyta</taxon>
        <taxon>Spermatophyta</taxon>
        <taxon>Magnoliopsida</taxon>
        <taxon>eudicotyledons</taxon>
        <taxon>Gunneridae</taxon>
        <taxon>Pentapetalae</taxon>
        <taxon>Caryophyllales</taxon>
        <taxon>Nepenthaceae</taxon>
        <taxon>Nepenthes</taxon>
    </lineage>
</organism>
<accession>A0AAD3S2F3</accession>
<protein>
    <submittedName>
        <fullName evidence="1">Uncharacterized protein</fullName>
    </submittedName>
</protein>